<dbReference type="GO" id="GO:0016491">
    <property type="term" value="F:oxidoreductase activity"/>
    <property type="evidence" value="ECO:0007669"/>
    <property type="project" value="InterPro"/>
</dbReference>
<dbReference type="AlphaFoldDB" id="A0A8S2ZVG0"/>
<dbReference type="Proteomes" id="UP000681967">
    <property type="component" value="Unassembled WGS sequence"/>
</dbReference>
<name>A0A8S2ZVG0_9BILA</name>
<feature type="domain" description="Moybdenum cofactor oxidoreductase dimerisation" evidence="1">
    <location>
        <begin position="1"/>
        <end position="34"/>
    </location>
</feature>
<evidence type="ECO:0000313" key="4">
    <source>
        <dbReference type="EMBL" id="CAF4649741.1"/>
    </source>
</evidence>
<comment type="caution">
    <text evidence="4">The sequence shown here is derived from an EMBL/GenBank/DDBJ whole genome shotgun (WGS) entry which is preliminary data.</text>
</comment>
<dbReference type="GO" id="GO:0030151">
    <property type="term" value="F:molybdenum ion binding"/>
    <property type="evidence" value="ECO:0007669"/>
    <property type="project" value="InterPro"/>
</dbReference>
<evidence type="ECO:0000313" key="2">
    <source>
        <dbReference type="EMBL" id="CAF4611807.1"/>
    </source>
</evidence>
<proteinExistence type="predicted"/>
<dbReference type="Proteomes" id="UP000681720">
    <property type="component" value="Unassembled WGS sequence"/>
</dbReference>
<evidence type="ECO:0000313" key="3">
    <source>
        <dbReference type="EMBL" id="CAF4644183.1"/>
    </source>
</evidence>
<feature type="non-terminal residue" evidence="4">
    <location>
        <position position="1"/>
    </location>
</feature>
<organism evidence="4 5">
    <name type="scientific">Rotaria magnacalcarata</name>
    <dbReference type="NCBI Taxonomy" id="392030"/>
    <lineage>
        <taxon>Eukaryota</taxon>
        <taxon>Metazoa</taxon>
        <taxon>Spiralia</taxon>
        <taxon>Gnathifera</taxon>
        <taxon>Rotifera</taxon>
        <taxon>Eurotatoria</taxon>
        <taxon>Bdelloidea</taxon>
        <taxon>Philodinida</taxon>
        <taxon>Philodinidae</taxon>
        <taxon>Rotaria</taxon>
    </lineage>
</organism>
<accession>A0A8S2ZVG0</accession>
<dbReference type="EMBL" id="CAJOBH010107445">
    <property type="protein sequence ID" value="CAF4644183.1"/>
    <property type="molecule type" value="Genomic_DNA"/>
</dbReference>
<gene>
    <name evidence="3" type="ORF">BYL167_LOCUS41892</name>
    <name evidence="2" type="ORF">GIL414_LOCUS39384</name>
    <name evidence="4" type="ORF">SMN809_LOCUS41047</name>
</gene>
<dbReference type="Proteomes" id="UP000676336">
    <property type="component" value="Unassembled WGS sequence"/>
</dbReference>
<evidence type="ECO:0000259" key="1">
    <source>
        <dbReference type="Pfam" id="PF03404"/>
    </source>
</evidence>
<dbReference type="Pfam" id="PF03404">
    <property type="entry name" value="Mo-co_dimer"/>
    <property type="match status" value="1"/>
</dbReference>
<dbReference type="Gene3D" id="2.60.40.650">
    <property type="match status" value="1"/>
</dbReference>
<reference evidence="4" key="1">
    <citation type="submission" date="2021-02" db="EMBL/GenBank/DDBJ databases">
        <authorList>
            <person name="Nowell W R."/>
        </authorList>
    </citation>
    <scope>NUCLEOTIDE SEQUENCE</scope>
</reference>
<dbReference type="InterPro" id="IPR005066">
    <property type="entry name" value="MoCF_OxRdtse_dimer"/>
</dbReference>
<dbReference type="EMBL" id="CAJOBI010114754">
    <property type="protein sequence ID" value="CAF4649741.1"/>
    <property type="molecule type" value="Genomic_DNA"/>
</dbReference>
<sequence>RATDTNANSQPESPVGIWNVLGHMNNAWHKITLQIDEKCLKKGS</sequence>
<evidence type="ECO:0000313" key="5">
    <source>
        <dbReference type="Proteomes" id="UP000676336"/>
    </source>
</evidence>
<dbReference type="EMBL" id="CAJOBJ010106505">
    <property type="protein sequence ID" value="CAF4611807.1"/>
    <property type="molecule type" value="Genomic_DNA"/>
</dbReference>
<dbReference type="InterPro" id="IPR014756">
    <property type="entry name" value="Ig_E-set"/>
</dbReference>
<protein>
    <recommendedName>
        <fullName evidence="1">Moybdenum cofactor oxidoreductase dimerisation domain-containing protein</fullName>
    </recommendedName>
</protein>
<dbReference type="SUPFAM" id="SSF81296">
    <property type="entry name" value="E set domains"/>
    <property type="match status" value="1"/>
</dbReference>